<keyword evidence="1" id="KW-0472">Membrane</keyword>
<comment type="caution">
    <text evidence="2">The sequence shown here is derived from an EMBL/GenBank/DDBJ whole genome shotgun (WGS) entry which is preliminary data.</text>
</comment>
<dbReference type="EMBL" id="JACFOF010000002">
    <property type="protein sequence ID" value="MBW7953391.1"/>
    <property type="molecule type" value="Genomic_DNA"/>
</dbReference>
<feature type="transmembrane region" description="Helical" evidence="1">
    <location>
        <begin position="241"/>
        <end position="264"/>
    </location>
</feature>
<dbReference type="Proteomes" id="UP000781173">
    <property type="component" value="Unassembled WGS sequence"/>
</dbReference>
<proteinExistence type="predicted"/>
<reference evidence="2" key="1">
    <citation type="journal article" date="2022" name="ISME J.">
        <title>A general approach to explore prokaryotic protein glycosylation reveals the unique surface layer modulation of an anammox bacterium.</title>
        <authorList>
            <person name="Pabst M."/>
            <person name="Grouzdev D.S."/>
            <person name="Lawson C.E."/>
            <person name="Kleikamp H.B.C."/>
            <person name="de Ram C."/>
            <person name="Louwen R."/>
            <person name="Lin Y.M."/>
            <person name="Lucker S."/>
            <person name="van Loosdrecht M.C.M."/>
            <person name="Laureni M."/>
        </authorList>
    </citation>
    <scope>NUCLEOTIDE SEQUENCE</scope>
    <source>
        <strain evidence="2">BROCD043</strain>
    </source>
</reference>
<evidence type="ECO:0000313" key="2">
    <source>
        <dbReference type="EMBL" id="MBW7953391.1"/>
    </source>
</evidence>
<sequence length="279" mass="31853">MSKKYLDLNSDVLFSFFKLSDWKERAFMVGGLHLLGVLIYILAIILFFIPIIGWAIAFIILMLLPFLIMVVNFLIDGYKLELIEASRKGHSHKKIPFNNNYMPRIKQGFYVGIANLVYNLPIIIVYFFSIALLFSPVFLLMSSAGTSNETQEVLGVFGVFGSMIVFYILIFAIYIYQLLYSIFIYPVMFLLYSRKNSLREALDIKAVFSFLKNNFLNICLYALITVVVSFVFGFLLSISFFLIFLCIGFVVAPVVFAVGLTYLVHLQAELTAQLDLQSK</sequence>
<dbReference type="Pfam" id="PF13197">
    <property type="entry name" value="DUF4013"/>
    <property type="match status" value="1"/>
</dbReference>
<feature type="transmembrane region" description="Helical" evidence="1">
    <location>
        <begin position="26"/>
        <end position="49"/>
    </location>
</feature>
<feature type="transmembrane region" description="Helical" evidence="1">
    <location>
        <begin position="215"/>
        <end position="235"/>
    </location>
</feature>
<protein>
    <submittedName>
        <fullName evidence="2">DUF4013 domain-containing protein</fullName>
    </submittedName>
</protein>
<evidence type="ECO:0000256" key="1">
    <source>
        <dbReference type="SAM" id="Phobius"/>
    </source>
</evidence>
<evidence type="ECO:0000313" key="3">
    <source>
        <dbReference type="Proteomes" id="UP000781173"/>
    </source>
</evidence>
<keyword evidence="1" id="KW-1133">Transmembrane helix</keyword>
<gene>
    <name evidence="2" type="ORF">H3C67_01250</name>
</gene>
<dbReference type="InterPro" id="IPR025098">
    <property type="entry name" value="DUF4013"/>
</dbReference>
<keyword evidence="1" id="KW-0812">Transmembrane</keyword>
<feature type="transmembrane region" description="Helical" evidence="1">
    <location>
        <begin position="153"/>
        <end position="172"/>
    </location>
</feature>
<accession>A0A952AHK7</accession>
<organism evidence="2 3">
    <name type="scientific">Candidatus Dojkabacteria bacterium</name>
    <dbReference type="NCBI Taxonomy" id="2099670"/>
    <lineage>
        <taxon>Bacteria</taxon>
        <taxon>Candidatus Dojkabacteria</taxon>
    </lineage>
</organism>
<name>A0A952AHK7_9BACT</name>
<dbReference type="AlphaFoldDB" id="A0A952AHK7"/>
<feature type="transmembrane region" description="Helical" evidence="1">
    <location>
        <begin position="116"/>
        <end position="141"/>
    </location>
</feature>
<feature type="transmembrane region" description="Helical" evidence="1">
    <location>
        <begin position="56"/>
        <end position="75"/>
    </location>
</feature>